<dbReference type="RefSeq" id="YP_004324835.1">
    <property type="nucleotide sequence ID" value="NC_015290.1"/>
</dbReference>
<dbReference type="OrthoDB" id="18767at10239"/>
<dbReference type="Proteomes" id="UP000006532">
    <property type="component" value="Segment"/>
</dbReference>
<protein>
    <submittedName>
        <fullName evidence="1">cAMP phosphodiesterase</fullName>
    </submittedName>
</protein>
<dbReference type="KEGG" id="vg:10329601"/>
<accession>E3SP09</accession>
<keyword evidence="2" id="KW-1185">Reference proteome</keyword>
<evidence type="ECO:0000313" key="2">
    <source>
        <dbReference type="Proteomes" id="UP000006532"/>
    </source>
</evidence>
<dbReference type="GO" id="GO:0019867">
    <property type="term" value="C:outer membrane"/>
    <property type="evidence" value="ECO:0007669"/>
    <property type="project" value="InterPro"/>
</dbReference>
<evidence type="ECO:0000313" key="1">
    <source>
        <dbReference type="EMBL" id="ADO99099.1"/>
    </source>
</evidence>
<gene>
    <name evidence="1" type="ORF">PSSM7_004</name>
</gene>
<name>E3SP09_9CAUD</name>
<sequence>MKALPLLLLPFLIAPVSAESIGDRSNRQAYDDAPSRNWFDRWITTASSSTPYEYRGVRREPAPVNPWWRATNSYQPGHSSSSTCTRQEYREEYVPGTANRPGYINSWHDTVEVPCNYSRPSSRPIFQREPSPDGNECSEGAILGGILGGGAAAAISQGDGRWWAIPLGIVSGSVIGCDIDGG</sequence>
<reference evidence="1 2" key="1">
    <citation type="journal article" date="2010" name="Environ. Microbiol.">
        <title>Genomic analysis of oceanic cyanobacterial myoviruses compared with T4-like myoviruses from diverse hosts and environments.</title>
        <authorList>
            <person name="Sullivan M.B."/>
            <person name="Huang K.H."/>
            <person name="Ignacio-Espinoza J.C."/>
            <person name="Berlin A.M."/>
            <person name="Kelly L."/>
            <person name="Weigele P.R."/>
            <person name="DeFrancesco A.S."/>
            <person name="Kern S.E."/>
            <person name="Thompson L.R."/>
            <person name="Young S."/>
            <person name="Yandava C."/>
            <person name="Fu R."/>
            <person name="Krastins B."/>
            <person name="Chase M."/>
            <person name="Sarracino D."/>
            <person name="Osburne M.S."/>
            <person name="Henn M.R."/>
            <person name="Chisholm S.W."/>
        </authorList>
    </citation>
    <scope>NUCLEOTIDE SEQUENCE [LARGE SCALE GENOMIC DNA]</scope>
    <source>
        <strain evidence="1">NATL1A-15</strain>
    </source>
</reference>
<organism evidence="1 2">
    <name type="scientific">Prochlorococcus phage P-SSM7</name>
    <dbReference type="NCBI Taxonomy" id="445688"/>
    <lineage>
        <taxon>Viruses</taxon>
        <taxon>Duplodnaviria</taxon>
        <taxon>Heunggongvirae</taxon>
        <taxon>Uroviricota</taxon>
        <taxon>Caudoviricetes</taxon>
        <taxon>Pantevenvirales</taxon>
        <taxon>Kyanoviridae</taxon>
        <taxon>Palaemonvirus</taxon>
        <taxon>Palaemonvirus pssm7</taxon>
    </lineage>
</organism>
<proteinExistence type="predicted"/>
<dbReference type="GeneID" id="10329601"/>
<dbReference type="EMBL" id="GU071103">
    <property type="protein sequence ID" value="ADO99099.1"/>
    <property type="molecule type" value="Genomic_DNA"/>
</dbReference>